<evidence type="ECO:0000259" key="1">
    <source>
        <dbReference type="Pfam" id="PF13460"/>
    </source>
</evidence>
<name>A0A7I0NT75_STRCX</name>
<protein>
    <submittedName>
        <fullName evidence="2">NAD(P)H-binding protein</fullName>
    </submittedName>
</protein>
<proteinExistence type="predicted"/>
<dbReference type="InterPro" id="IPR036291">
    <property type="entry name" value="NAD(P)-bd_dom_sf"/>
</dbReference>
<dbReference type="EMBL" id="CP056041">
    <property type="protein sequence ID" value="QKZ16268.1"/>
    <property type="molecule type" value="Genomic_DNA"/>
</dbReference>
<dbReference type="AlphaFoldDB" id="A0A7I0NT75"/>
<gene>
    <name evidence="2" type="ORF">HUT05_02090</name>
</gene>
<dbReference type="Gene3D" id="3.40.50.720">
    <property type="entry name" value="NAD(P)-binding Rossmann-like Domain"/>
    <property type="match status" value="1"/>
</dbReference>
<organism evidence="2 3">
    <name type="scientific">Streptomyces chartreusis</name>
    <dbReference type="NCBI Taxonomy" id="1969"/>
    <lineage>
        <taxon>Bacteria</taxon>
        <taxon>Bacillati</taxon>
        <taxon>Actinomycetota</taxon>
        <taxon>Actinomycetes</taxon>
        <taxon>Kitasatosporales</taxon>
        <taxon>Streptomycetaceae</taxon>
        <taxon>Streptomyces</taxon>
    </lineage>
</organism>
<sequence length="275" mass="29269">MIVVSAASGALGRLVVEQLLIRIPAKDIAVAVRSPESLPGFAARGVQIRRGDYDVPDTLPAAFEGADRLLLISSPELDPIRRTGHHKAAVDAARKAGVGAVVYTSFLDADTKADGVTAAHHVTEQALRDSGLGHTLLRHPFYSEAFINAGLTTAVAAGELWDGTDGKGINTASRADLAEAAARVLTEDGHLDRAYDFTGARWTYPELAEVLTQVYGKSVGYRQRSEPTAGIQGWLEQQVRSGALERQTDDLGHVLGRPPTPLHRAVRELVPGSGS</sequence>
<dbReference type="InterPro" id="IPR052718">
    <property type="entry name" value="NmrA-type_oxidoreductase"/>
</dbReference>
<evidence type="ECO:0000313" key="2">
    <source>
        <dbReference type="EMBL" id="QKZ16268.1"/>
    </source>
</evidence>
<dbReference type="SUPFAM" id="SSF51735">
    <property type="entry name" value="NAD(P)-binding Rossmann-fold domains"/>
    <property type="match status" value="1"/>
</dbReference>
<feature type="domain" description="NAD(P)-binding" evidence="1">
    <location>
        <begin position="7"/>
        <end position="187"/>
    </location>
</feature>
<keyword evidence="3" id="KW-1185">Reference proteome</keyword>
<dbReference type="Proteomes" id="UP000509418">
    <property type="component" value="Chromosome"/>
</dbReference>
<dbReference type="PANTHER" id="PTHR47129">
    <property type="entry name" value="QUINONE OXIDOREDUCTASE 2"/>
    <property type="match status" value="1"/>
</dbReference>
<dbReference type="RefSeq" id="WP_176573943.1">
    <property type="nucleotide sequence ID" value="NZ_CBDRGH010000018.1"/>
</dbReference>
<accession>A0A7I0NT75</accession>
<dbReference type="PANTHER" id="PTHR47129:SF1">
    <property type="entry name" value="NMRA-LIKE DOMAIN-CONTAINING PROTEIN"/>
    <property type="match status" value="1"/>
</dbReference>
<evidence type="ECO:0000313" key="3">
    <source>
        <dbReference type="Proteomes" id="UP000509418"/>
    </source>
</evidence>
<dbReference type="Pfam" id="PF13460">
    <property type="entry name" value="NAD_binding_10"/>
    <property type="match status" value="1"/>
</dbReference>
<dbReference type="Gene3D" id="3.90.25.10">
    <property type="entry name" value="UDP-galactose 4-epimerase, domain 1"/>
    <property type="match status" value="1"/>
</dbReference>
<dbReference type="InterPro" id="IPR016040">
    <property type="entry name" value="NAD(P)-bd_dom"/>
</dbReference>
<reference evidence="2 3" key="1">
    <citation type="submission" date="2020-06" db="EMBL/GenBank/DDBJ databases">
        <title>Genome mining for natural products.</title>
        <authorList>
            <person name="Zhang B."/>
            <person name="Shi J."/>
            <person name="Ge H."/>
        </authorList>
    </citation>
    <scope>NUCLEOTIDE SEQUENCE [LARGE SCALE GENOMIC DNA]</scope>
    <source>
        <strain evidence="2 3">NA02069</strain>
    </source>
</reference>